<proteinExistence type="predicted"/>
<dbReference type="AlphaFoldDB" id="A0A8A3PF77"/>
<accession>A0A8A3PF77</accession>
<organism evidence="1 2">
    <name type="scientific">Monilinia vaccinii-corymbosi</name>
    <dbReference type="NCBI Taxonomy" id="61207"/>
    <lineage>
        <taxon>Eukaryota</taxon>
        <taxon>Fungi</taxon>
        <taxon>Dikarya</taxon>
        <taxon>Ascomycota</taxon>
        <taxon>Pezizomycotina</taxon>
        <taxon>Leotiomycetes</taxon>
        <taxon>Helotiales</taxon>
        <taxon>Sclerotiniaceae</taxon>
        <taxon>Monilinia</taxon>
    </lineage>
</organism>
<keyword evidence="2" id="KW-1185">Reference proteome</keyword>
<evidence type="ECO:0000313" key="1">
    <source>
        <dbReference type="EMBL" id="QSZ33701.1"/>
    </source>
</evidence>
<gene>
    <name evidence="1" type="ORF">DSL72_005272</name>
</gene>
<dbReference type="GO" id="GO:0009116">
    <property type="term" value="P:nucleoside metabolic process"/>
    <property type="evidence" value="ECO:0007669"/>
    <property type="project" value="InterPro"/>
</dbReference>
<sequence length="369" mass="40832">MSSAPQPPAFVPTIASYETHTMGLSLKPYLDMKVHHLTPSRTWSEIEVIGRHIRSPPAIIFDKEKNDKPFNTQRPTATILPSNKLVINCFPGADYVRHYANILATHLSLSNKDPHIVTITPPAEKAASQIYLASNLRGLATDAPNLIIVGSIPSSTLLSHAPWHDAHTPHELFAWQTTTQPHGLKVAILHCRASFWGDLAGDLVQCLRDICGARLQCVIYVGKLGALSRAHAPNLSLATGQRSWVDGAWVDWANPIPDRFLRGVARGVHYTSASVLDEDARWLARNRAEFDWVDPEIGHMAVAGREAGVRFGYLHLVSNALEGGFEFDLGNEREGVVVQNRLRMNGWIERILKEFIADLDGKFGAGVWE</sequence>
<protein>
    <submittedName>
        <fullName evidence="1">Uncharacterized protein</fullName>
    </submittedName>
</protein>
<dbReference type="EMBL" id="CP063408">
    <property type="protein sequence ID" value="QSZ33701.1"/>
    <property type="molecule type" value="Genomic_DNA"/>
</dbReference>
<evidence type="ECO:0000313" key="2">
    <source>
        <dbReference type="Proteomes" id="UP000672032"/>
    </source>
</evidence>
<reference evidence="1" key="1">
    <citation type="submission" date="2020-10" db="EMBL/GenBank/DDBJ databases">
        <title>Genome Sequence of Monilinia vaccinii-corymbosi Sheds Light on Mummy Berry Disease Infection of Blueberry and Mating Type.</title>
        <authorList>
            <person name="Yow A.G."/>
            <person name="Zhang Y."/>
            <person name="Bansal K."/>
            <person name="Eacker S.M."/>
            <person name="Sullivan S."/>
            <person name="Liachko I."/>
            <person name="Cubeta M.A."/>
            <person name="Rollins J.A."/>
            <person name="Ashrafi H."/>
        </authorList>
    </citation>
    <scope>NUCLEOTIDE SEQUENCE</scope>
    <source>
        <strain evidence="1">RL-1</strain>
    </source>
</reference>
<dbReference type="OrthoDB" id="3503419at2759"/>
<dbReference type="InterPro" id="IPR035994">
    <property type="entry name" value="Nucleoside_phosphorylase_sf"/>
</dbReference>
<dbReference type="SUPFAM" id="SSF53167">
    <property type="entry name" value="Purine and uridine phosphorylases"/>
    <property type="match status" value="1"/>
</dbReference>
<dbReference type="GO" id="GO:0003824">
    <property type="term" value="F:catalytic activity"/>
    <property type="evidence" value="ECO:0007669"/>
    <property type="project" value="InterPro"/>
</dbReference>
<dbReference type="Proteomes" id="UP000672032">
    <property type="component" value="Chromosome 4"/>
</dbReference>
<name>A0A8A3PF77_9HELO</name>